<evidence type="ECO:0000313" key="1">
    <source>
        <dbReference type="EMBL" id="MPC14599.1"/>
    </source>
</evidence>
<sequence length="122" mass="13440">MPRRVTSPVRDSLRSYVLHISKPQPALRGGCRAQANMLSNTQTMLGEETRKGTPWSMLIGFIPTNVQQQARGLEIKTKLYTLRSRVLEVAHYLTTTDSTAEPGPGGVPQPVRVPVENVKGLC</sequence>
<organism evidence="1 2">
    <name type="scientific">Portunus trituberculatus</name>
    <name type="common">Swimming crab</name>
    <name type="synonym">Neptunus trituberculatus</name>
    <dbReference type="NCBI Taxonomy" id="210409"/>
    <lineage>
        <taxon>Eukaryota</taxon>
        <taxon>Metazoa</taxon>
        <taxon>Ecdysozoa</taxon>
        <taxon>Arthropoda</taxon>
        <taxon>Crustacea</taxon>
        <taxon>Multicrustacea</taxon>
        <taxon>Malacostraca</taxon>
        <taxon>Eumalacostraca</taxon>
        <taxon>Eucarida</taxon>
        <taxon>Decapoda</taxon>
        <taxon>Pleocyemata</taxon>
        <taxon>Brachyura</taxon>
        <taxon>Eubrachyura</taxon>
        <taxon>Portunoidea</taxon>
        <taxon>Portunidae</taxon>
        <taxon>Portuninae</taxon>
        <taxon>Portunus</taxon>
    </lineage>
</organism>
<dbReference type="EMBL" id="VSRR010000365">
    <property type="protein sequence ID" value="MPC14599.1"/>
    <property type="molecule type" value="Genomic_DNA"/>
</dbReference>
<evidence type="ECO:0000313" key="2">
    <source>
        <dbReference type="Proteomes" id="UP000324222"/>
    </source>
</evidence>
<keyword evidence="2" id="KW-1185">Reference proteome</keyword>
<dbReference type="AlphaFoldDB" id="A0A5B7CZ19"/>
<comment type="caution">
    <text evidence="1">The sequence shown here is derived from an EMBL/GenBank/DDBJ whole genome shotgun (WGS) entry which is preliminary data.</text>
</comment>
<dbReference type="Proteomes" id="UP000324222">
    <property type="component" value="Unassembled WGS sequence"/>
</dbReference>
<accession>A0A5B7CZ19</accession>
<protein>
    <submittedName>
        <fullName evidence="1">Uncharacterized protein</fullName>
    </submittedName>
</protein>
<proteinExistence type="predicted"/>
<name>A0A5B7CZ19_PORTR</name>
<gene>
    <name evidence="1" type="ORF">E2C01_007367</name>
</gene>
<reference evidence="1 2" key="1">
    <citation type="submission" date="2019-05" db="EMBL/GenBank/DDBJ databases">
        <title>Another draft genome of Portunus trituberculatus and its Hox gene families provides insights of decapod evolution.</title>
        <authorList>
            <person name="Jeong J.-H."/>
            <person name="Song I."/>
            <person name="Kim S."/>
            <person name="Choi T."/>
            <person name="Kim D."/>
            <person name="Ryu S."/>
            <person name="Kim W."/>
        </authorList>
    </citation>
    <scope>NUCLEOTIDE SEQUENCE [LARGE SCALE GENOMIC DNA]</scope>
    <source>
        <tissue evidence="1">Muscle</tissue>
    </source>
</reference>